<evidence type="ECO:0000259" key="1">
    <source>
        <dbReference type="Pfam" id="PF04149"/>
    </source>
</evidence>
<accession>A0ABY9UDM9</accession>
<dbReference type="Proteomes" id="UP001249394">
    <property type="component" value="Chromosome"/>
</dbReference>
<protein>
    <submittedName>
        <fullName evidence="2">DUF397 domain-containing protein</fullName>
    </submittedName>
</protein>
<feature type="domain" description="DUF397" evidence="1">
    <location>
        <begin position="10"/>
        <end position="62"/>
    </location>
</feature>
<proteinExistence type="predicted"/>
<dbReference type="Pfam" id="PF04149">
    <property type="entry name" value="DUF397"/>
    <property type="match status" value="1"/>
</dbReference>
<organism evidence="2 3">
    <name type="scientific">Streptomyces violaceus</name>
    <name type="common">Streptomyces venezuelae</name>
    <dbReference type="NCBI Taxonomy" id="1936"/>
    <lineage>
        <taxon>Bacteria</taxon>
        <taxon>Bacillati</taxon>
        <taxon>Actinomycetota</taxon>
        <taxon>Actinomycetes</taxon>
        <taxon>Kitasatosporales</taxon>
        <taxon>Streptomycetaceae</taxon>
        <taxon>Streptomyces</taxon>
    </lineage>
</organism>
<dbReference type="EMBL" id="CP134213">
    <property type="protein sequence ID" value="WND20795.1"/>
    <property type="molecule type" value="Genomic_DNA"/>
</dbReference>
<keyword evidence="3" id="KW-1185">Reference proteome</keyword>
<reference evidence="2 3" key="1">
    <citation type="submission" date="2023-09" db="EMBL/GenBank/DDBJ databases">
        <title>The genome sequence of Streptomyces anthocyanicus.</title>
        <authorList>
            <person name="Mo P."/>
        </authorList>
    </citation>
    <scope>NUCLEOTIDE SEQUENCE [LARGE SCALE GENOMIC DNA]</scope>
    <source>
        <strain evidence="2 3">JCM 4387</strain>
    </source>
</reference>
<gene>
    <name evidence="2" type="ORF">RI060_27210</name>
</gene>
<evidence type="ECO:0000313" key="3">
    <source>
        <dbReference type="Proteomes" id="UP001249394"/>
    </source>
</evidence>
<evidence type="ECO:0000313" key="2">
    <source>
        <dbReference type="EMBL" id="WND20795.1"/>
    </source>
</evidence>
<sequence>MVTNERTITKWYKSSYSGGDQGECLEVARGHTEIPVRDSKTTPGPTLTFSTSGWAAFVTALKDGHLNAASCN</sequence>
<dbReference type="InterPro" id="IPR007278">
    <property type="entry name" value="DUF397"/>
</dbReference>
<name>A0ABY9UDM9_STRVL</name>